<protein>
    <submittedName>
        <fullName evidence="4">PIG3 family NAD(P)H quinone oxidoreductase</fullName>
    </submittedName>
</protein>
<dbReference type="PANTHER" id="PTHR48106:SF8">
    <property type="entry name" value="OS02G0805600 PROTEIN"/>
    <property type="match status" value="1"/>
</dbReference>
<dbReference type="SMART" id="SM00829">
    <property type="entry name" value="PKS_ER"/>
    <property type="match status" value="1"/>
</dbReference>
<dbReference type="InterPro" id="IPR002364">
    <property type="entry name" value="Quin_OxRdtase/zeta-crystal_CS"/>
</dbReference>
<dbReference type="RefSeq" id="WP_167171197.1">
    <property type="nucleotide sequence ID" value="NZ_BAAAOO010000006.1"/>
</dbReference>
<dbReference type="NCBIfam" id="TIGR02824">
    <property type="entry name" value="quinone_pig3"/>
    <property type="match status" value="1"/>
</dbReference>
<name>A0ABX0SJG0_9ACTN</name>
<dbReference type="InterPro" id="IPR014189">
    <property type="entry name" value="Quinone_OxRdtase_PIG3"/>
</dbReference>
<dbReference type="InterPro" id="IPR011032">
    <property type="entry name" value="GroES-like_sf"/>
</dbReference>
<dbReference type="InterPro" id="IPR036291">
    <property type="entry name" value="NAD(P)-bd_dom_sf"/>
</dbReference>
<dbReference type="Pfam" id="PF00107">
    <property type="entry name" value="ADH_zinc_N"/>
    <property type="match status" value="1"/>
</dbReference>
<dbReference type="Proteomes" id="UP000749311">
    <property type="component" value="Unassembled WGS sequence"/>
</dbReference>
<reference evidence="4 5" key="1">
    <citation type="submission" date="2020-02" db="EMBL/GenBank/DDBJ databases">
        <title>Sequencing the genomes of 1000 actinobacteria strains.</title>
        <authorList>
            <person name="Klenk H.-P."/>
        </authorList>
    </citation>
    <scope>NUCLEOTIDE SEQUENCE [LARGE SCALE GENOMIC DNA]</scope>
    <source>
        <strain evidence="4 5">DSM 19609</strain>
    </source>
</reference>
<evidence type="ECO:0000313" key="5">
    <source>
        <dbReference type="Proteomes" id="UP000749311"/>
    </source>
</evidence>
<evidence type="ECO:0000256" key="1">
    <source>
        <dbReference type="ARBA" id="ARBA00022857"/>
    </source>
</evidence>
<organism evidence="4 5">
    <name type="scientific">Brooklawnia cerclae</name>
    <dbReference type="NCBI Taxonomy" id="349934"/>
    <lineage>
        <taxon>Bacteria</taxon>
        <taxon>Bacillati</taxon>
        <taxon>Actinomycetota</taxon>
        <taxon>Actinomycetes</taxon>
        <taxon>Propionibacteriales</taxon>
        <taxon>Propionibacteriaceae</taxon>
        <taxon>Brooklawnia</taxon>
    </lineage>
</organism>
<dbReference type="Gene3D" id="3.40.50.720">
    <property type="entry name" value="NAD(P)-binding Rossmann-like Domain"/>
    <property type="match status" value="1"/>
</dbReference>
<accession>A0ABX0SJG0</accession>
<feature type="domain" description="Enoyl reductase (ER)" evidence="3">
    <location>
        <begin position="10"/>
        <end position="320"/>
    </location>
</feature>
<dbReference type="PANTHER" id="PTHR48106">
    <property type="entry name" value="QUINONE OXIDOREDUCTASE PIG3-RELATED"/>
    <property type="match status" value="1"/>
</dbReference>
<keyword evidence="5" id="KW-1185">Reference proteome</keyword>
<proteinExistence type="predicted"/>
<dbReference type="InterPro" id="IPR020843">
    <property type="entry name" value="ER"/>
</dbReference>
<dbReference type="SUPFAM" id="SSF50129">
    <property type="entry name" value="GroES-like"/>
    <property type="match status" value="1"/>
</dbReference>
<keyword evidence="1" id="KW-0521">NADP</keyword>
<dbReference type="InterPro" id="IPR013154">
    <property type="entry name" value="ADH-like_N"/>
</dbReference>
<dbReference type="Gene3D" id="3.90.180.10">
    <property type="entry name" value="Medium-chain alcohol dehydrogenases, catalytic domain"/>
    <property type="match status" value="1"/>
</dbReference>
<dbReference type="PROSITE" id="PS01162">
    <property type="entry name" value="QOR_ZETA_CRYSTAL"/>
    <property type="match status" value="1"/>
</dbReference>
<dbReference type="EMBL" id="JAAMOZ010000004">
    <property type="protein sequence ID" value="NIH58549.1"/>
    <property type="molecule type" value="Genomic_DNA"/>
</dbReference>
<keyword evidence="2" id="KW-0560">Oxidoreductase</keyword>
<dbReference type="CDD" id="cd05276">
    <property type="entry name" value="p53_inducible_oxidoreductase"/>
    <property type="match status" value="1"/>
</dbReference>
<dbReference type="Pfam" id="PF08240">
    <property type="entry name" value="ADH_N"/>
    <property type="match status" value="1"/>
</dbReference>
<comment type="caution">
    <text evidence="4">The sequence shown here is derived from an EMBL/GenBank/DDBJ whole genome shotgun (WGS) entry which is preliminary data.</text>
</comment>
<gene>
    <name evidence="4" type="ORF">FB473_003246</name>
</gene>
<dbReference type="InterPro" id="IPR013149">
    <property type="entry name" value="ADH-like_C"/>
</dbReference>
<evidence type="ECO:0000256" key="2">
    <source>
        <dbReference type="ARBA" id="ARBA00023002"/>
    </source>
</evidence>
<evidence type="ECO:0000259" key="3">
    <source>
        <dbReference type="SMART" id="SM00829"/>
    </source>
</evidence>
<sequence length="323" mass="33531">MRAIVLDGFGGPDVMRWAEVPTPHPEPGEVRVRTAAVGVNRADLLQRQGHYPPPPGASDLLGLECSGVIDAIGEGVEEWRTGDEVVALLAGGGYAEQVVVPAGQVVRPPAGIDLVSAAGLIEVAATVMSNMDHVHLTPGESLLVHGGAGGIGTFAIQYAKALGCLVATTASAAKLDHCRGLGAAIAIDYSGDWLAELLAATGDRGVDVILDIIGAKYLDANISALRDDGRLVIIGMQKGTKAELNIARLLNKRATVTATSLRGRPLGQKAAITQDVAKRVWPMISDGRVKPAPETRVPLSEAARAHELLASGELVGKIVLTVD</sequence>
<dbReference type="SUPFAM" id="SSF51735">
    <property type="entry name" value="NAD(P)-binding Rossmann-fold domains"/>
    <property type="match status" value="1"/>
</dbReference>
<evidence type="ECO:0000313" key="4">
    <source>
        <dbReference type="EMBL" id="NIH58549.1"/>
    </source>
</evidence>